<dbReference type="EMBL" id="JBHTJV010000009">
    <property type="protein sequence ID" value="MFD0916651.1"/>
    <property type="molecule type" value="Genomic_DNA"/>
</dbReference>
<organism evidence="1 2">
    <name type="scientific">Pseudahrensia aquimaris</name>
    <dbReference type="NCBI Taxonomy" id="744461"/>
    <lineage>
        <taxon>Bacteria</taxon>
        <taxon>Pseudomonadati</taxon>
        <taxon>Pseudomonadota</taxon>
        <taxon>Alphaproteobacteria</taxon>
        <taxon>Hyphomicrobiales</taxon>
        <taxon>Ahrensiaceae</taxon>
        <taxon>Pseudahrensia</taxon>
    </lineage>
</organism>
<evidence type="ECO:0000313" key="2">
    <source>
        <dbReference type="Proteomes" id="UP001597101"/>
    </source>
</evidence>
<sequence length="147" mass="16908">MTAMMTKDTFGVTIASTLDISEITNQEDFTFSAVIDMRRATDKTAYPVEEVTLRRLRNFRISYQQMPMNLYEPTSREENELHRAITDQQGTILVLTDHAVPLARFCRQMDIPFRSRELYIVETESDYVPVQVPATQRAASRFGTFGS</sequence>
<name>A0ABW3FDV3_9HYPH</name>
<dbReference type="RefSeq" id="WP_377212508.1">
    <property type="nucleotide sequence ID" value="NZ_JBHTJV010000009.1"/>
</dbReference>
<evidence type="ECO:0000313" key="1">
    <source>
        <dbReference type="EMBL" id="MFD0916651.1"/>
    </source>
</evidence>
<proteinExistence type="predicted"/>
<dbReference type="Proteomes" id="UP001597101">
    <property type="component" value="Unassembled WGS sequence"/>
</dbReference>
<protein>
    <submittedName>
        <fullName evidence="1">Uncharacterized protein</fullName>
    </submittedName>
</protein>
<accession>A0ABW3FDV3</accession>
<keyword evidence="2" id="KW-1185">Reference proteome</keyword>
<gene>
    <name evidence="1" type="ORF">ACFQ14_09555</name>
</gene>
<comment type="caution">
    <text evidence="1">The sequence shown here is derived from an EMBL/GenBank/DDBJ whole genome shotgun (WGS) entry which is preliminary data.</text>
</comment>
<reference evidence="2" key="1">
    <citation type="journal article" date="2019" name="Int. J. Syst. Evol. Microbiol.">
        <title>The Global Catalogue of Microorganisms (GCM) 10K type strain sequencing project: providing services to taxonomists for standard genome sequencing and annotation.</title>
        <authorList>
            <consortium name="The Broad Institute Genomics Platform"/>
            <consortium name="The Broad Institute Genome Sequencing Center for Infectious Disease"/>
            <person name="Wu L."/>
            <person name="Ma J."/>
        </authorList>
    </citation>
    <scope>NUCLEOTIDE SEQUENCE [LARGE SCALE GENOMIC DNA]</scope>
    <source>
        <strain evidence="2">CCUG 60023</strain>
    </source>
</reference>